<dbReference type="FunFam" id="3.30.160.60:FF:000690">
    <property type="entry name" value="Zinc finger protein 354C"/>
    <property type="match status" value="1"/>
</dbReference>
<dbReference type="SMART" id="SM00355">
    <property type="entry name" value="ZnF_C2H2"/>
    <property type="match status" value="11"/>
</dbReference>
<feature type="domain" description="C2H2-type" evidence="13">
    <location>
        <begin position="298"/>
        <end position="325"/>
    </location>
</feature>
<feature type="compositionally biased region" description="Polar residues" evidence="12">
    <location>
        <begin position="226"/>
        <end position="240"/>
    </location>
</feature>
<evidence type="ECO:0000256" key="2">
    <source>
        <dbReference type="ARBA" id="ARBA00006991"/>
    </source>
</evidence>
<evidence type="ECO:0000259" key="13">
    <source>
        <dbReference type="PROSITE" id="PS50157"/>
    </source>
</evidence>
<dbReference type="GeneTree" id="ENSGT01150000286959"/>
<keyword evidence="10" id="KW-0539">Nucleus</keyword>
<dbReference type="GO" id="GO:0000977">
    <property type="term" value="F:RNA polymerase II transcription regulatory region sequence-specific DNA binding"/>
    <property type="evidence" value="ECO:0007669"/>
    <property type="project" value="TreeGrafter"/>
</dbReference>
<dbReference type="PANTHER" id="PTHR14196">
    <property type="entry name" value="ODD-SKIPPED - RELATED"/>
    <property type="match status" value="1"/>
</dbReference>
<evidence type="ECO:0000256" key="11">
    <source>
        <dbReference type="PROSITE-ProRule" id="PRU00042"/>
    </source>
</evidence>
<keyword evidence="6" id="KW-0862">Zinc</keyword>
<dbReference type="FunFam" id="3.30.160.60:FF:000145">
    <property type="entry name" value="Zinc finger protein 574"/>
    <property type="match status" value="1"/>
</dbReference>
<feature type="domain" description="C2H2-type" evidence="13">
    <location>
        <begin position="326"/>
        <end position="353"/>
    </location>
</feature>
<keyword evidence="7" id="KW-0805">Transcription regulation</keyword>
<evidence type="ECO:0000256" key="1">
    <source>
        <dbReference type="ARBA" id="ARBA00004123"/>
    </source>
</evidence>
<feature type="domain" description="C2H2-type" evidence="13">
    <location>
        <begin position="521"/>
        <end position="548"/>
    </location>
</feature>
<dbReference type="RefSeq" id="XP_028973415.1">
    <property type="nucleotide sequence ID" value="XM_029117582.2"/>
</dbReference>
<dbReference type="Gene3D" id="3.30.160.60">
    <property type="entry name" value="Classic Zinc Finger"/>
    <property type="match status" value="11"/>
</dbReference>
<dbReference type="PROSITE" id="PS50157">
    <property type="entry name" value="ZINC_FINGER_C2H2_2"/>
    <property type="match status" value="11"/>
</dbReference>
<evidence type="ECO:0000256" key="6">
    <source>
        <dbReference type="ARBA" id="ARBA00022833"/>
    </source>
</evidence>
<keyword evidence="9" id="KW-0804">Transcription</keyword>
<feature type="domain" description="C2H2-type" evidence="13">
    <location>
        <begin position="354"/>
        <end position="381"/>
    </location>
</feature>
<dbReference type="PANTHER" id="PTHR14196:SF12">
    <property type="entry name" value="ZINC FINGER PROTEIN 208-LIKE"/>
    <property type="match status" value="1"/>
</dbReference>
<proteinExistence type="inferred from homology"/>
<dbReference type="InterPro" id="IPR013087">
    <property type="entry name" value="Znf_C2H2_type"/>
</dbReference>
<evidence type="ECO:0000256" key="4">
    <source>
        <dbReference type="ARBA" id="ARBA00022737"/>
    </source>
</evidence>
<dbReference type="GeneID" id="105007460"/>
<dbReference type="FunFam" id="3.30.160.60:FF:001174">
    <property type="entry name" value="zinc finger protein 527 isoform X1"/>
    <property type="match status" value="1"/>
</dbReference>
<dbReference type="GO" id="GO:0008270">
    <property type="term" value="F:zinc ion binding"/>
    <property type="evidence" value="ECO:0007669"/>
    <property type="project" value="UniProtKB-KW"/>
</dbReference>
<feature type="compositionally biased region" description="Basic and acidic residues" evidence="12">
    <location>
        <begin position="241"/>
        <end position="252"/>
    </location>
</feature>
<accession>A0AAY5KF76</accession>
<dbReference type="Pfam" id="PF00096">
    <property type="entry name" value="zf-C2H2"/>
    <property type="match status" value="9"/>
</dbReference>
<feature type="domain" description="C2H2-type" evidence="13">
    <location>
        <begin position="382"/>
        <end position="409"/>
    </location>
</feature>
<dbReference type="Proteomes" id="UP000265140">
    <property type="component" value="Chromosome 24"/>
</dbReference>
<dbReference type="FunFam" id="3.30.160.60:FF:000646">
    <property type="entry name" value="Myeloid zinc finger 1"/>
    <property type="match status" value="1"/>
</dbReference>
<dbReference type="AlphaFoldDB" id="A0AAY5KF76"/>
<dbReference type="GO" id="GO:0000981">
    <property type="term" value="F:DNA-binding transcription factor activity, RNA polymerase II-specific"/>
    <property type="evidence" value="ECO:0007669"/>
    <property type="project" value="TreeGrafter"/>
</dbReference>
<evidence type="ECO:0000256" key="10">
    <source>
        <dbReference type="ARBA" id="ARBA00023242"/>
    </source>
</evidence>
<feature type="domain" description="C2H2-type" evidence="13">
    <location>
        <begin position="549"/>
        <end position="576"/>
    </location>
</feature>
<dbReference type="InterPro" id="IPR050717">
    <property type="entry name" value="C2H2-ZF_Transcription_Reg"/>
</dbReference>
<reference evidence="14" key="2">
    <citation type="submission" date="2025-08" db="UniProtKB">
        <authorList>
            <consortium name="Ensembl"/>
        </authorList>
    </citation>
    <scope>IDENTIFICATION</scope>
</reference>
<feature type="domain" description="C2H2-type" evidence="13">
    <location>
        <begin position="493"/>
        <end position="520"/>
    </location>
</feature>
<keyword evidence="4" id="KW-0677">Repeat</keyword>
<dbReference type="FunFam" id="3.30.160.60:FF:001249">
    <property type="entry name" value="CTCF"/>
    <property type="match status" value="1"/>
</dbReference>
<dbReference type="GO" id="GO:0005634">
    <property type="term" value="C:nucleus"/>
    <property type="evidence" value="ECO:0007669"/>
    <property type="project" value="UniProtKB-SubCell"/>
</dbReference>
<keyword evidence="3" id="KW-0479">Metal-binding</keyword>
<evidence type="ECO:0000256" key="9">
    <source>
        <dbReference type="ARBA" id="ARBA00023163"/>
    </source>
</evidence>
<comment type="similarity">
    <text evidence="2">Belongs to the krueppel C2H2-type zinc-finger protein family.</text>
</comment>
<evidence type="ECO:0000313" key="14">
    <source>
        <dbReference type="Ensembl" id="ENSELUP00000084977.1"/>
    </source>
</evidence>
<evidence type="ECO:0000313" key="15">
    <source>
        <dbReference type="Proteomes" id="UP000265140"/>
    </source>
</evidence>
<feature type="domain" description="C2H2-type" evidence="13">
    <location>
        <begin position="577"/>
        <end position="603"/>
    </location>
</feature>
<evidence type="ECO:0000256" key="5">
    <source>
        <dbReference type="ARBA" id="ARBA00022771"/>
    </source>
</evidence>
<dbReference type="FunFam" id="3.30.160.60:FF:000303">
    <property type="entry name" value="Zinc finger protein 41"/>
    <property type="match status" value="1"/>
</dbReference>
<reference evidence="14" key="3">
    <citation type="submission" date="2025-09" db="UniProtKB">
        <authorList>
            <consortium name="Ensembl"/>
        </authorList>
    </citation>
    <scope>IDENTIFICATION</scope>
</reference>
<dbReference type="SUPFAM" id="SSF57667">
    <property type="entry name" value="beta-beta-alpha zinc fingers"/>
    <property type="match status" value="6"/>
</dbReference>
<sequence>MSELQSFRVFLNRRLIEAAAEILGAFERTIEEYQLENGRLRRMLQIKPEIEQCQIDSLQVSVSEEEVPPEQKHCKQEWRPSLQQEDPEPRQIKEEEEELRTSHEEEQDQGLFDSKDSILTPLCVKSECDQEDPPSRETPAEYPSVSGLKMSKLQSFHVFLNERLMVSAAVEIFRAVEKTVSEYQEENDHLRRLIQLTPEIQSCTIGTLKVSVSEEFSPEQKHSEQEWSPSLGQKDPQPTQIKEEQEELRTSQEEELDQGLFDTKDSILTPLCVKSECEQENPLVENRETDFPPSSSALSCPFCDKVFKLKGNLSKHMRIHTGEKTFSCGECGKSVSSEAYLNRHMQTHTGEKQFTCDDCGKSFKWKIVLERHKRTHTGEKPFICGECGKSFSCKAILTVHTRTHTGEKPFSCVDCDKSFSQKGDLNRHIQTHTGEKPFNCVDCGKKFSFEVSLRRHKLIHTGEKPFSCGECGKSFSLKENLTRHKLTHREKLFTCTDCGLSFVHKEDLKGHKLTHTEGKSLICGDCGKSYSTKKILSRHQLIHKREKSLSCGVCGKNFSHKGDLKRHMQTHTGGKPFSCKCGKRFSLKKNLNRHELAHTGEKSLSSEEITTNI</sequence>
<dbReference type="Ensembl" id="ENSELUT00000094447.1">
    <property type="protein sequence ID" value="ENSELUP00000084977.1"/>
    <property type="gene ID" value="ENSELUG00000040767.1"/>
</dbReference>
<organism evidence="14 15">
    <name type="scientific">Esox lucius</name>
    <name type="common">Northern pike</name>
    <dbReference type="NCBI Taxonomy" id="8010"/>
    <lineage>
        <taxon>Eukaryota</taxon>
        <taxon>Metazoa</taxon>
        <taxon>Chordata</taxon>
        <taxon>Craniata</taxon>
        <taxon>Vertebrata</taxon>
        <taxon>Euteleostomi</taxon>
        <taxon>Actinopterygii</taxon>
        <taxon>Neopterygii</taxon>
        <taxon>Teleostei</taxon>
        <taxon>Protacanthopterygii</taxon>
        <taxon>Esociformes</taxon>
        <taxon>Esocidae</taxon>
        <taxon>Esox</taxon>
    </lineage>
</organism>
<dbReference type="KEGG" id="els:105007460"/>
<dbReference type="PROSITE" id="PS00028">
    <property type="entry name" value="ZINC_FINGER_C2H2_1"/>
    <property type="match status" value="10"/>
</dbReference>
<keyword evidence="15" id="KW-1185">Reference proteome</keyword>
<dbReference type="FunFam" id="3.30.160.60:FF:002343">
    <property type="entry name" value="Zinc finger protein 33A"/>
    <property type="match status" value="4"/>
</dbReference>
<evidence type="ECO:0000256" key="3">
    <source>
        <dbReference type="ARBA" id="ARBA00022723"/>
    </source>
</evidence>
<feature type="domain" description="C2H2-type" evidence="13">
    <location>
        <begin position="410"/>
        <end position="437"/>
    </location>
</feature>
<feature type="compositionally biased region" description="Basic and acidic residues" evidence="12">
    <location>
        <begin position="69"/>
        <end position="78"/>
    </location>
</feature>
<comment type="subcellular location">
    <subcellularLocation>
        <location evidence="1">Nucleus</location>
    </subcellularLocation>
</comment>
<feature type="domain" description="C2H2-type" evidence="13">
    <location>
        <begin position="466"/>
        <end position="488"/>
    </location>
</feature>
<feature type="region of interest" description="Disordered" evidence="12">
    <location>
        <begin position="214"/>
        <end position="260"/>
    </location>
</feature>
<keyword evidence="5 11" id="KW-0863">Zinc-finger</keyword>
<name>A0AAY5KF76_ESOLU</name>
<feature type="domain" description="C2H2-type" evidence="13">
    <location>
        <begin position="438"/>
        <end position="465"/>
    </location>
</feature>
<keyword evidence="8" id="KW-0238">DNA-binding</keyword>
<evidence type="ECO:0000256" key="8">
    <source>
        <dbReference type="ARBA" id="ARBA00023125"/>
    </source>
</evidence>
<evidence type="ECO:0000256" key="7">
    <source>
        <dbReference type="ARBA" id="ARBA00023015"/>
    </source>
</evidence>
<evidence type="ECO:0000256" key="12">
    <source>
        <dbReference type="SAM" id="MobiDB-lite"/>
    </source>
</evidence>
<reference evidence="14 15" key="1">
    <citation type="submission" date="2020-02" db="EMBL/GenBank/DDBJ databases">
        <title>Esox lucius (northern pike) genome, fEsoLuc1, primary haplotype.</title>
        <authorList>
            <person name="Myers G."/>
            <person name="Karagic N."/>
            <person name="Meyer A."/>
            <person name="Pippel M."/>
            <person name="Reichard M."/>
            <person name="Winkler S."/>
            <person name="Tracey A."/>
            <person name="Sims Y."/>
            <person name="Howe K."/>
            <person name="Rhie A."/>
            <person name="Formenti G."/>
            <person name="Durbin R."/>
            <person name="Fedrigo O."/>
            <person name="Jarvis E.D."/>
        </authorList>
    </citation>
    <scope>NUCLEOTIDE SEQUENCE [LARGE SCALE GENOMIC DNA]</scope>
</reference>
<feature type="region of interest" description="Disordered" evidence="12">
    <location>
        <begin position="62"/>
        <end position="112"/>
    </location>
</feature>
<protein>
    <recommendedName>
        <fullName evidence="13">C2H2-type domain-containing protein</fullName>
    </recommendedName>
</protein>
<feature type="compositionally biased region" description="Basic and acidic residues" evidence="12">
    <location>
        <begin position="87"/>
        <end position="104"/>
    </location>
</feature>
<dbReference type="InterPro" id="IPR036236">
    <property type="entry name" value="Znf_C2H2_sf"/>
</dbReference>